<feature type="non-terminal residue" evidence="2">
    <location>
        <position position="1"/>
    </location>
</feature>
<sequence>RQAEAWGDGNGEHSRASGVWLNGVHPKRTEGADVRAGTTADQIAATKLGQDTPLPSLEISLENSFVVGNCDNGYSCVYTNTIAWRSPTTPLPMEHNPRVVFERLFGEGGTTTERLTRLREDRSILDAVREDMVRLERKLGAQDRFRVDQYLDAVREIERRIQRVEVQSDEAELPENLARPVGIPESFNDHARLMFDLQALAFQADITRVFTFLIGREQSAQSYPEIGVPDAHHATSHHQLDPGKLEQYAKINTYHVDLLSGFLQRLHTTPDGDGSLLDHSLILYGGGISDGDQHSHIDLPLILAGGGAGQLQGGRHVRYPTDTPMTNLLLAMLDKAGVVHADQFGDSTGRLDLQPLNV</sequence>
<evidence type="ECO:0000313" key="2">
    <source>
        <dbReference type="EMBL" id="SVB59706.1"/>
    </source>
</evidence>
<reference evidence="2" key="1">
    <citation type="submission" date="2018-05" db="EMBL/GenBank/DDBJ databases">
        <authorList>
            <person name="Lanie J.A."/>
            <person name="Ng W.-L."/>
            <person name="Kazmierczak K.M."/>
            <person name="Andrzejewski T.M."/>
            <person name="Davidsen T.M."/>
            <person name="Wayne K.J."/>
            <person name="Tettelin H."/>
            <person name="Glass J.I."/>
            <person name="Rusch D."/>
            <person name="Podicherti R."/>
            <person name="Tsui H.-C.T."/>
            <person name="Winkler M.E."/>
        </authorList>
    </citation>
    <scope>NUCLEOTIDE SEQUENCE</scope>
</reference>
<evidence type="ECO:0008006" key="3">
    <source>
        <dbReference type="Google" id="ProtNLM"/>
    </source>
</evidence>
<evidence type="ECO:0000256" key="1">
    <source>
        <dbReference type="SAM" id="Coils"/>
    </source>
</evidence>
<organism evidence="2">
    <name type="scientific">marine metagenome</name>
    <dbReference type="NCBI Taxonomy" id="408172"/>
    <lineage>
        <taxon>unclassified sequences</taxon>
        <taxon>metagenomes</taxon>
        <taxon>ecological metagenomes</taxon>
    </lineage>
</organism>
<name>A0A382F9H6_9ZZZZ</name>
<accession>A0A382F9H6</accession>
<gene>
    <name evidence="2" type="ORF">METZ01_LOCUS212560</name>
</gene>
<dbReference type="InterPro" id="IPR011447">
    <property type="entry name" value="DUF1552"/>
</dbReference>
<proteinExistence type="predicted"/>
<dbReference type="EMBL" id="UINC01048761">
    <property type="protein sequence ID" value="SVB59706.1"/>
    <property type="molecule type" value="Genomic_DNA"/>
</dbReference>
<feature type="coiled-coil region" evidence="1">
    <location>
        <begin position="118"/>
        <end position="167"/>
    </location>
</feature>
<keyword evidence="1" id="KW-0175">Coiled coil</keyword>
<protein>
    <recommendedName>
        <fullName evidence="3">DUF1552 domain-containing protein</fullName>
    </recommendedName>
</protein>
<dbReference type="Pfam" id="PF07586">
    <property type="entry name" value="HXXSHH"/>
    <property type="match status" value="1"/>
</dbReference>
<dbReference type="AlphaFoldDB" id="A0A382F9H6"/>